<feature type="domain" description="Glycosyltransferase 2-like" evidence="1">
    <location>
        <begin position="16"/>
        <end position="152"/>
    </location>
</feature>
<dbReference type="Pfam" id="PF00535">
    <property type="entry name" value="Glycos_transf_2"/>
    <property type="match status" value="1"/>
</dbReference>
<accession>A0A382E1E1</accession>
<dbReference type="CDD" id="cd06433">
    <property type="entry name" value="GT_2_WfgS_like"/>
    <property type="match status" value="1"/>
</dbReference>
<dbReference type="PANTHER" id="PTHR22916:SF67">
    <property type="entry name" value="COLANIC ACID BIOSYNTHESIS GLYCOSYL TRANSFERASE WCAE-RELATED"/>
    <property type="match status" value="1"/>
</dbReference>
<dbReference type="Gene3D" id="3.90.550.10">
    <property type="entry name" value="Spore Coat Polysaccharide Biosynthesis Protein SpsA, Chain A"/>
    <property type="match status" value="1"/>
</dbReference>
<dbReference type="AlphaFoldDB" id="A0A382E1E1"/>
<dbReference type="EMBL" id="UINC01041881">
    <property type="protein sequence ID" value="SVB43753.1"/>
    <property type="molecule type" value="Genomic_DNA"/>
</dbReference>
<sequence>MATVIMNSTNTHPLVTIITIVSNNVKTIRNAIQSVAYQDYGNIEHIVIDNCSTDGTLEAVNEQVKDLSLVISEPDKGIYYALNKGIELSHGEIIGFLNSDDVLKNRKVISTIVSELQLSKSDAVYGDLQYFSKKLPNKISRIWRAGNYSKRKLEFGWMPPHPTFYTYKDLYVQYGFFDVSYQISSDYDMMLKLLYQNNLRAKYIPKVLVKMQSGGISNSLQNLKLKAREDYIIMKKNNFSFFTLLFKTARKLGQFIIWIK</sequence>
<evidence type="ECO:0000259" key="1">
    <source>
        <dbReference type="Pfam" id="PF00535"/>
    </source>
</evidence>
<name>A0A382E1E1_9ZZZZ</name>
<proteinExistence type="predicted"/>
<gene>
    <name evidence="2" type="ORF">METZ01_LOCUS196607</name>
</gene>
<dbReference type="InterPro" id="IPR001173">
    <property type="entry name" value="Glyco_trans_2-like"/>
</dbReference>
<protein>
    <recommendedName>
        <fullName evidence="1">Glycosyltransferase 2-like domain-containing protein</fullName>
    </recommendedName>
</protein>
<reference evidence="2" key="1">
    <citation type="submission" date="2018-05" db="EMBL/GenBank/DDBJ databases">
        <authorList>
            <person name="Lanie J.A."/>
            <person name="Ng W.-L."/>
            <person name="Kazmierczak K.M."/>
            <person name="Andrzejewski T.M."/>
            <person name="Davidsen T.M."/>
            <person name="Wayne K.J."/>
            <person name="Tettelin H."/>
            <person name="Glass J.I."/>
            <person name="Rusch D."/>
            <person name="Podicherti R."/>
            <person name="Tsui H.-C.T."/>
            <person name="Winkler M.E."/>
        </authorList>
    </citation>
    <scope>NUCLEOTIDE SEQUENCE</scope>
</reference>
<organism evidence="2">
    <name type="scientific">marine metagenome</name>
    <dbReference type="NCBI Taxonomy" id="408172"/>
    <lineage>
        <taxon>unclassified sequences</taxon>
        <taxon>metagenomes</taxon>
        <taxon>ecological metagenomes</taxon>
    </lineage>
</organism>
<dbReference type="SUPFAM" id="SSF53448">
    <property type="entry name" value="Nucleotide-diphospho-sugar transferases"/>
    <property type="match status" value="1"/>
</dbReference>
<dbReference type="PANTHER" id="PTHR22916">
    <property type="entry name" value="GLYCOSYLTRANSFERASE"/>
    <property type="match status" value="1"/>
</dbReference>
<evidence type="ECO:0000313" key="2">
    <source>
        <dbReference type="EMBL" id="SVB43753.1"/>
    </source>
</evidence>
<dbReference type="InterPro" id="IPR029044">
    <property type="entry name" value="Nucleotide-diphossugar_trans"/>
</dbReference>